<keyword evidence="7" id="KW-1185">Reference proteome</keyword>
<proteinExistence type="predicted"/>
<sequence length="417" mass="41589">MTAGTSATAAGPAREGSDATGVSPATAVTGADPSGSLTGEPFDEAGPVPGPPVAASAGRAHRRRGGGRTRVVAVATTAAVAVAAGVAAAVGFGGDNPGTATAGTLPPANAQITRQTLIDSESVSGELGYGETRTAAVRAGGTITWMAGTGARITRGKPLYSADNAKVVLLYGRLPAYRTLRSGDTGADVKQFEQNLSALGYDGFTVDDEYTSATADAVEEWQDDLGLDETGRVELGQVVYAAGEVRVDSHEVTVGDAVQPGGGVLTYTGTARVVTATLDVDDQALAKKGAKVTVTLPDGKEVAGTIATVETVIETGSGAEAEPETKIEVTVTAADPKALAGFDSASVDVAFTADQRADVLTVPIAALLALAEGGYGVQLVEGGTTRIVAVQTGLFASGRVEISGAGLAEGATIGMPK</sequence>
<dbReference type="Pfam" id="PF01471">
    <property type="entry name" value="PG_binding_1"/>
    <property type="match status" value="1"/>
</dbReference>
<feature type="domain" description="Peptidoglycan binding-like" evidence="5">
    <location>
        <begin position="185"/>
        <end position="233"/>
    </location>
</feature>
<organism evidence="6 7">
    <name type="scientific">Plantactinospora alkalitolerans</name>
    <dbReference type="NCBI Taxonomy" id="2789879"/>
    <lineage>
        <taxon>Bacteria</taxon>
        <taxon>Bacillati</taxon>
        <taxon>Actinomycetota</taxon>
        <taxon>Actinomycetes</taxon>
        <taxon>Micromonosporales</taxon>
        <taxon>Micromonosporaceae</taxon>
        <taxon>Plantactinospora</taxon>
    </lineage>
</organism>
<evidence type="ECO:0000256" key="2">
    <source>
        <dbReference type="ARBA" id="ARBA00023054"/>
    </source>
</evidence>
<reference evidence="6 7" key="1">
    <citation type="submission" date="2020-11" db="EMBL/GenBank/DDBJ databases">
        <title>A novel isolate from a Black sea contaminated sediment with potential to produce alkanes: Plantactinospora alkalitolerans sp. nov.</title>
        <authorList>
            <person name="Carro L."/>
            <person name="Veyisoglu A."/>
            <person name="Guven K."/>
            <person name="Schumann P."/>
            <person name="Klenk H.-P."/>
            <person name="Sahin N."/>
        </authorList>
    </citation>
    <scope>NUCLEOTIDE SEQUENCE [LARGE SCALE GENOMIC DNA]</scope>
    <source>
        <strain evidence="6 7">S1510</strain>
    </source>
</reference>
<dbReference type="PANTHER" id="PTHR32347">
    <property type="entry name" value="EFFLUX SYSTEM COMPONENT YKNX-RELATED"/>
    <property type="match status" value="1"/>
</dbReference>
<dbReference type="InterPro" id="IPR002477">
    <property type="entry name" value="Peptidoglycan-bd-like"/>
</dbReference>
<dbReference type="InterPro" id="IPR036366">
    <property type="entry name" value="PGBDSf"/>
</dbReference>
<keyword evidence="4" id="KW-1133">Transmembrane helix</keyword>
<dbReference type="InterPro" id="IPR036365">
    <property type="entry name" value="PGBD-like_sf"/>
</dbReference>
<feature type="region of interest" description="Disordered" evidence="3">
    <location>
        <begin position="1"/>
        <end position="68"/>
    </location>
</feature>
<evidence type="ECO:0000256" key="4">
    <source>
        <dbReference type="SAM" id="Phobius"/>
    </source>
</evidence>
<evidence type="ECO:0000256" key="3">
    <source>
        <dbReference type="SAM" id="MobiDB-lite"/>
    </source>
</evidence>
<comment type="caution">
    <text evidence="6">The sequence shown here is derived from an EMBL/GenBank/DDBJ whole genome shotgun (WGS) entry which is preliminary data.</text>
</comment>
<evidence type="ECO:0000313" key="7">
    <source>
        <dbReference type="Proteomes" id="UP000638560"/>
    </source>
</evidence>
<keyword evidence="2" id="KW-0175">Coiled coil</keyword>
<feature type="transmembrane region" description="Helical" evidence="4">
    <location>
        <begin position="71"/>
        <end position="92"/>
    </location>
</feature>
<comment type="subcellular location">
    <subcellularLocation>
        <location evidence="1">Cell envelope</location>
    </subcellularLocation>
</comment>
<dbReference type="Gene3D" id="1.10.101.10">
    <property type="entry name" value="PGBD-like superfamily/PGBD"/>
    <property type="match status" value="1"/>
</dbReference>
<dbReference type="SUPFAM" id="SSF47090">
    <property type="entry name" value="PGBD-like"/>
    <property type="match status" value="1"/>
</dbReference>
<protein>
    <submittedName>
        <fullName evidence="6">Peptidoglycan-binding protein</fullName>
    </submittedName>
</protein>
<feature type="compositionally biased region" description="Low complexity" evidence="3">
    <location>
        <begin position="1"/>
        <end position="13"/>
    </location>
</feature>
<dbReference type="EMBL" id="JADPUN010000165">
    <property type="protein sequence ID" value="MBF9130647.1"/>
    <property type="molecule type" value="Genomic_DNA"/>
</dbReference>
<keyword evidence="4" id="KW-0472">Membrane</keyword>
<accession>A0ABS0GXL9</accession>
<gene>
    <name evidence="6" type="ORF">I0C86_17020</name>
</gene>
<evidence type="ECO:0000256" key="1">
    <source>
        <dbReference type="ARBA" id="ARBA00004196"/>
    </source>
</evidence>
<dbReference type="Proteomes" id="UP000638560">
    <property type="component" value="Unassembled WGS sequence"/>
</dbReference>
<name>A0ABS0GXL9_9ACTN</name>
<evidence type="ECO:0000259" key="5">
    <source>
        <dbReference type="Pfam" id="PF01471"/>
    </source>
</evidence>
<dbReference type="Gene3D" id="2.40.420.20">
    <property type="match status" value="1"/>
</dbReference>
<evidence type="ECO:0000313" key="6">
    <source>
        <dbReference type="EMBL" id="MBF9130647.1"/>
    </source>
</evidence>
<dbReference type="RefSeq" id="WP_196202213.1">
    <property type="nucleotide sequence ID" value="NZ_JADPUN010000165.1"/>
</dbReference>
<keyword evidence="4" id="KW-0812">Transmembrane</keyword>
<dbReference type="PANTHER" id="PTHR32347:SF27">
    <property type="entry name" value="RND EFFLUX PUMP MEMBRANE FUSION PROTEIN BARREL-SANDWICH DOMAIN-CONTAINING PROTEIN"/>
    <property type="match status" value="1"/>
</dbReference>
<dbReference type="InterPro" id="IPR050465">
    <property type="entry name" value="UPF0194_transport"/>
</dbReference>